<evidence type="ECO:0000256" key="13">
    <source>
        <dbReference type="ARBA" id="ARBA00022777"/>
    </source>
</evidence>
<evidence type="ECO:0000256" key="4">
    <source>
        <dbReference type="ARBA" id="ARBA00022475"/>
    </source>
</evidence>
<dbReference type="PROSITE" id="PS00107">
    <property type="entry name" value="PROTEIN_KINASE_ATP"/>
    <property type="match status" value="1"/>
</dbReference>
<dbReference type="SUPFAM" id="SSF56112">
    <property type="entry name" value="Protein kinase-like (PK-like)"/>
    <property type="match status" value="1"/>
</dbReference>
<dbReference type="Gene3D" id="3.80.10.10">
    <property type="entry name" value="Ribonuclease Inhibitor"/>
    <property type="match status" value="3"/>
</dbReference>
<dbReference type="InterPro" id="IPR046959">
    <property type="entry name" value="PRK1-6/SRF4-like"/>
</dbReference>
<keyword evidence="6" id="KW-0597">Phosphoprotein</keyword>
<comment type="catalytic activity">
    <reaction evidence="19">
        <text>L-seryl-[protein] + ATP = O-phospho-L-seryl-[protein] + ADP + H(+)</text>
        <dbReference type="Rhea" id="RHEA:17989"/>
        <dbReference type="Rhea" id="RHEA-COMP:9863"/>
        <dbReference type="Rhea" id="RHEA-COMP:11604"/>
        <dbReference type="ChEBI" id="CHEBI:15378"/>
        <dbReference type="ChEBI" id="CHEBI:29999"/>
        <dbReference type="ChEBI" id="CHEBI:30616"/>
        <dbReference type="ChEBI" id="CHEBI:83421"/>
        <dbReference type="ChEBI" id="CHEBI:456216"/>
        <dbReference type="EC" id="2.7.11.1"/>
    </reaction>
</comment>
<evidence type="ECO:0000256" key="11">
    <source>
        <dbReference type="ARBA" id="ARBA00022737"/>
    </source>
</evidence>
<keyword evidence="10 22" id="KW-0732">Signal</keyword>
<evidence type="ECO:0000256" key="7">
    <source>
        <dbReference type="ARBA" id="ARBA00022614"/>
    </source>
</evidence>
<keyword evidence="4" id="KW-1003">Cell membrane</keyword>
<dbReference type="SUPFAM" id="SSF52047">
    <property type="entry name" value="RNI-like"/>
    <property type="match status" value="2"/>
</dbReference>
<evidence type="ECO:0000256" key="21">
    <source>
        <dbReference type="SAM" id="Phobius"/>
    </source>
</evidence>
<dbReference type="AlphaFoldDB" id="A0A2N9J946"/>
<dbReference type="Pfam" id="PF00560">
    <property type="entry name" value="LRR_1"/>
    <property type="match status" value="5"/>
</dbReference>
<evidence type="ECO:0000256" key="18">
    <source>
        <dbReference type="ARBA" id="ARBA00047899"/>
    </source>
</evidence>
<dbReference type="InterPro" id="IPR013210">
    <property type="entry name" value="LRR_N_plant-typ"/>
</dbReference>
<dbReference type="EMBL" id="OIVN01006437">
    <property type="protein sequence ID" value="SPD33125.1"/>
    <property type="molecule type" value="Genomic_DNA"/>
</dbReference>
<keyword evidence="11" id="KW-0677">Repeat</keyword>
<keyword evidence="13" id="KW-0418">Kinase</keyword>
<keyword evidence="16 21" id="KW-0472">Membrane</keyword>
<dbReference type="InterPro" id="IPR001611">
    <property type="entry name" value="Leu-rich_rpt"/>
</dbReference>
<evidence type="ECO:0000256" key="20">
    <source>
        <dbReference type="PROSITE-ProRule" id="PRU10141"/>
    </source>
</evidence>
<dbReference type="Pfam" id="PF23598">
    <property type="entry name" value="LRR_14"/>
    <property type="match status" value="1"/>
</dbReference>
<feature type="domain" description="Protein kinase" evidence="23">
    <location>
        <begin position="660"/>
        <end position="960"/>
    </location>
</feature>
<dbReference type="Gene3D" id="3.30.200.20">
    <property type="entry name" value="Phosphorylase Kinase, domain 1"/>
    <property type="match status" value="1"/>
</dbReference>
<gene>
    <name evidence="24" type="ORF">FSB_LOCUS61007</name>
</gene>
<evidence type="ECO:0000256" key="8">
    <source>
        <dbReference type="ARBA" id="ARBA00022679"/>
    </source>
</evidence>
<evidence type="ECO:0000256" key="6">
    <source>
        <dbReference type="ARBA" id="ARBA00022553"/>
    </source>
</evidence>
<dbReference type="InterPro" id="IPR000719">
    <property type="entry name" value="Prot_kinase_dom"/>
</dbReference>
<keyword evidence="15 21" id="KW-1133">Transmembrane helix</keyword>
<dbReference type="PROSITE" id="PS50011">
    <property type="entry name" value="PROTEIN_KINASE_DOM"/>
    <property type="match status" value="1"/>
</dbReference>
<evidence type="ECO:0000256" key="16">
    <source>
        <dbReference type="ARBA" id="ARBA00023136"/>
    </source>
</evidence>
<keyword evidence="7" id="KW-0433">Leucine-rich repeat</keyword>
<protein>
    <recommendedName>
        <fullName evidence="3">non-specific serine/threonine protein kinase</fullName>
        <ecNumber evidence="3">2.7.11.1</ecNumber>
    </recommendedName>
</protein>
<feature type="chain" id="PRO_5014802703" description="non-specific serine/threonine protein kinase" evidence="22">
    <location>
        <begin position="26"/>
        <end position="960"/>
    </location>
</feature>
<evidence type="ECO:0000256" key="9">
    <source>
        <dbReference type="ARBA" id="ARBA00022692"/>
    </source>
</evidence>
<dbReference type="SMART" id="SM00220">
    <property type="entry name" value="S_TKc"/>
    <property type="match status" value="1"/>
</dbReference>
<reference evidence="24" key="1">
    <citation type="submission" date="2018-02" db="EMBL/GenBank/DDBJ databases">
        <authorList>
            <person name="Cohen D.B."/>
            <person name="Kent A.D."/>
        </authorList>
    </citation>
    <scope>NUCLEOTIDE SEQUENCE</scope>
</reference>
<dbReference type="Gene3D" id="1.10.510.10">
    <property type="entry name" value="Transferase(Phosphotransferase) domain 1"/>
    <property type="match status" value="1"/>
</dbReference>
<dbReference type="GO" id="GO:0005524">
    <property type="term" value="F:ATP binding"/>
    <property type="evidence" value="ECO:0007669"/>
    <property type="project" value="UniProtKB-UniRule"/>
</dbReference>
<keyword evidence="5" id="KW-0723">Serine/threonine-protein kinase</keyword>
<evidence type="ECO:0000256" key="1">
    <source>
        <dbReference type="ARBA" id="ARBA00004162"/>
    </source>
</evidence>
<dbReference type="InterPro" id="IPR011009">
    <property type="entry name" value="Kinase-like_dom_sf"/>
</dbReference>
<feature type="signal peptide" evidence="22">
    <location>
        <begin position="1"/>
        <end position="25"/>
    </location>
</feature>
<comment type="subcellular location">
    <subcellularLocation>
        <location evidence="1">Cell membrane</location>
        <topology evidence="1">Single-pass membrane protein</topology>
    </subcellularLocation>
</comment>
<dbReference type="FunFam" id="1.10.510.10:FF:000417">
    <property type="entry name" value="Leucine-rich repeat receptor-like protein kinase"/>
    <property type="match status" value="1"/>
</dbReference>
<evidence type="ECO:0000256" key="15">
    <source>
        <dbReference type="ARBA" id="ARBA00022989"/>
    </source>
</evidence>
<keyword evidence="12 20" id="KW-0547">Nucleotide-binding</keyword>
<evidence type="ECO:0000256" key="14">
    <source>
        <dbReference type="ARBA" id="ARBA00022840"/>
    </source>
</evidence>
<comment type="similarity">
    <text evidence="2">Belongs to the protein kinase superfamily. Ser/Thr protein kinase family.</text>
</comment>
<dbReference type="InterPro" id="IPR008271">
    <property type="entry name" value="Ser/Thr_kinase_AS"/>
</dbReference>
<evidence type="ECO:0000256" key="17">
    <source>
        <dbReference type="ARBA" id="ARBA00023180"/>
    </source>
</evidence>
<dbReference type="EC" id="2.7.11.1" evidence="3"/>
<dbReference type="FunFam" id="3.80.10.10:FF:000233">
    <property type="entry name" value="Leucine-rich repeat receptor-like protein kinase TDR"/>
    <property type="match status" value="1"/>
</dbReference>
<dbReference type="InterPro" id="IPR017441">
    <property type="entry name" value="Protein_kinase_ATP_BS"/>
</dbReference>
<accession>A0A2N9J946</accession>
<evidence type="ECO:0000256" key="22">
    <source>
        <dbReference type="SAM" id="SignalP"/>
    </source>
</evidence>
<evidence type="ECO:0000256" key="12">
    <source>
        <dbReference type="ARBA" id="ARBA00022741"/>
    </source>
</evidence>
<dbReference type="PROSITE" id="PS00108">
    <property type="entry name" value="PROTEIN_KINASE_ST"/>
    <property type="match status" value="1"/>
</dbReference>
<feature type="binding site" evidence="20">
    <location>
        <position position="688"/>
    </location>
    <ligand>
        <name>ATP</name>
        <dbReference type="ChEBI" id="CHEBI:30616"/>
    </ligand>
</feature>
<evidence type="ECO:0000256" key="2">
    <source>
        <dbReference type="ARBA" id="ARBA00008684"/>
    </source>
</evidence>
<evidence type="ECO:0000256" key="10">
    <source>
        <dbReference type="ARBA" id="ARBA00022729"/>
    </source>
</evidence>
<evidence type="ECO:0000256" key="3">
    <source>
        <dbReference type="ARBA" id="ARBA00012513"/>
    </source>
</evidence>
<evidence type="ECO:0000259" key="23">
    <source>
        <dbReference type="PROSITE" id="PS50011"/>
    </source>
</evidence>
<keyword evidence="14 20" id="KW-0067">ATP-binding</keyword>
<evidence type="ECO:0000256" key="5">
    <source>
        <dbReference type="ARBA" id="ARBA00022527"/>
    </source>
</evidence>
<dbReference type="FunFam" id="3.80.10.10:FF:000095">
    <property type="entry name" value="LRR receptor-like serine/threonine-protein kinase GSO1"/>
    <property type="match status" value="1"/>
</dbReference>
<dbReference type="Pfam" id="PF00069">
    <property type="entry name" value="Pkinase"/>
    <property type="match status" value="1"/>
</dbReference>
<name>A0A2N9J946_FAGSY</name>
<dbReference type="InterPro" id="IPR003591">
    <property type="entry name" value="Leu-rich_rpt_typical-subtyp"/>
</dbReference>
<dbReference type="GO" id="GO:0004674">
    <property type="term" value="F:protein serine/threonine kinase activity"/>
    <property type="evidence" value="ECO:0007669"/>
    <property type="project" value="UniProtKB-KW"/>
</dbReference>
<dbReference type="SMART" id="SM00369">
    <property type="entry name" value="LRR_TYP"/>
    <property type="match status" value="4"/>
</dbReference>
<evidence type="ECO:0000256" key="19">
    <source>
        <dbReference type="ARBA" id="ARBA00048679"/>
    </source>
</evidence>
<proteinExistence type="inferred from homology"/>
<keyword evidence="17" id="KW-0325">Glycoprotein</keyword>
<sequence length="960" mass="105873">MTHLTPKALVILFFLFLQSFSLVVSVSLTADSEILTRVKKAKLGDPYGNLKDWGSNSEHNPCNWTGISCDSRKQSVVSIDLSSLNITGGFPFDFCRIPTLRNLSLGENNLTGIFSSDTLSLCSHLHVLNISWNIFFGELPEFWPEFTKLEILDLTYNNFTGNIPVSFGRFPVLKVLTLESMFNLQNGSIPSFLGNLSELTRLELAYTPFKPGPLPAEIGNLTKLENLFLSSTNLIGPIPDSIGKLVSLKNLDLSTNSLSGEIPDSIGGLKSIEQMELYDNQLSGKLPESIANLSTLLRLDVSQNSLIGTLSKKIAAMPLNSLNLNDNLFEGHVPEVLASNTKLQELKLFNNSFSGTLPETLGKFADLDDFDVSTNNFTDSYGACNSLSYVRIENNELSGEVPNGFWSLPALEHLDMKNNRFQGSISHSISPLLSRISISANSFTGEIPVEICQLNKLRVLDVSENQFSGELPTCITGLKMFEKISMQENMFSGDIPSSLSSWTDLAYLNLSRNRFSGTIPPELGNLPVLTYLDLSGNLLTGEIPVSLTKLKLNEFNLSDNNLYGKVPLGFNNDVYVSGLLGNPNLCSPTLKPLPSCSEPKHTTSYVVVVILAVFAVLLLVSLLWFLKAKFLAFGTKSKSPWKVIAFQRIEFNEEDLFPFLREENLIGTGGSGQVFKVKLKTGQIVAVKRLWGDTHNPDSEAVFRSEVEILGRIRHSNILKLIFCCSSEDCKILVYEYMENGSLGDVLHGEKGVGLFDWSSRFTIAVGAAQGLAYLHHDCEPSILHRDVKSNNILLDVELRPRVADFGLAKTLQREVVEGTPGQGDMSRIAGSYGYIAPEYGYTLRVTEKSDVYSFGVVLLELITGKRPNDDSFGDNKDLVKWVSEIALSSPEEGSDNGSSVCRDLGQLIDPMLDPFSCDYEEIEKVLNVALLCTSSLPINRPSMRKVVVLLQDKKLAHPK</sequence>
<dbReference type="Pfam" id="PF08263">
    <property type="entry name" value="LRRNT_2"/>
    <property type="match status" value="1"/>
</dbReference>
<dbReference type="PANTHER" id="PTHR48007:SF76">
    <property type="entry name" value="OS03G0145102 PROTEIN"/>
    <property type="match status" value="1"/>
</dbReference>
<feature type="transmembrane region" description="Helical" evidence="21">
    <location>
        <begin position="605"/>
        <end position="626"/>
    </location>
</feature>
<dbReference type="PANTHER" id="PTHR48007">
    <property type="entry name" value="LEUCINE-RICH REPEAT RECEPTOR-LIKE PROTEIN KINASE PXC1"/>
    <property type="match status" value="1"/>
</dbReference>
<dbReference type="GO" id="GO:0005886">
    <property type="term" value="C:plasma membrane"/>
    <property type="evidence" value="ECO:0007669"/>
    <property type="project" value="UniProtKB-SubCell"/>
</dbReference>
<dbReference type="InterPro" id="IPR032675">
    <property type="entry name" value="LRR_dom_sf"/>
</dbReference>
<dbReference type="InterPro" id="IPR055414">
    <property type="entry name" value="LRR_R13L4/SHOC2-like"/>
</dbReference>
<keyword evidence="8" id="KW-0808">Transferase</keyword>
<keyword evidence="9 21" id="KW-0812">Transmembrane</keyword>
<dbReference type="GO" id="GO:0009791">
    <property type="term" value="P:post-embryonic development"/>
    <property type="evidence" value="ECO:0007669"/>
    <property type="project" value="UniProtKB-ARBA"/>
</dbReference>
<evidence type="ECO:0000313" key="24">
    <source>
        <dbReference type="EMBL" id="SPD33125.1"/>
    </source>
</evidence>
<comment type="catalytic activity">
    <reaction evidence="18">
        <text>L-threonyl-[protein] + ATP = O-phospho-L-threonyl-[protein] + ADP + H(+)</text>
        <dbReference type="Rhea" id="RHEA:46608"/>
        <dbReference type="Rhea" id="RHEA-COMP:11060"/>
        <dbReference type="Rhea" id="RHEA-COMP:11605"/>
        <dbReference type="ChEBI" id="CHEBI:15378"/>
        <dbReference type="ChEBI" id="CHEBI:30013"/>
        <dbReference type="ChEBI" id="CHEBI:30616"/>
        <dbReference type="ChEBI" id="CHEBI:61977"/>
        <dbReference type="ChEBI" id="CHEBI:456216"/>
        <dbReference type="EC" id="2.7.11.1"/>
    </reaction>
</comment>
<organism evidence="24">
    <name type="scientific">Fagus sylvatica</name>
    <name type="common">Beechnut</name>
    <dbReference type="NCBI Taxonomy" id="28930"/>
    <lineage>
        <taxon>Eukaryota</taxon>
        <taxon>Viridiplantae</taxon>
        <taxon>Streptophyta</taxon>
        <taxon>Embryophyta</taxon>
        <taxon>Tracheophyta</taxon>
        <taxon>Spermatophyta</taxon>
        <taxon>Magnoliopsida</taxon>
        <taxon>eudicotyledons</taxon>
        <taxon>Gunneridae</taxon>
        <taxon>Pentapetalae</taxon>
        <taxon>rosids</taxon>
        <taxon>fabids</taxon>
        <taxon>Fagales</taxon>
        <taxon>Fagaceae</taxon>
        <taxon>Fagus</taxon>
    </lineage>
</organism>